<dbReference type="NCBIfam" id="TIGR00732">
    <property type="entry name" value="dprA"/>
    <property type="match status" value="1"/>
</dbReference>
<feature type="region of interest" description="Disordered" evidence="2">
    <location>
        <begin position="305"/>
        <end position="329"/>
    </location>
</feature>
<dbReference type="PANTHER" id="PTHR43022">
    <property type="entry name" value="PROTEIN SMF"/>
    <property type="match status" value="1"/>
</dbReference>
<dbReference type="Pfam" id="PF02481">
    <property type="entry name" value="DNA_processg_A"/>
    <property type="match status" value="1"/>
</dbReference>
<feature type="compositionally biased region" description="Basic and acidic residues" evidence="2">
    <location>
        <begin position="307"/>
        <end position="329"/>
    </location>
</feature>
<dbReference type="SUPFAM" id="SSF102405">
    <property type="entry name" value="MCP/YpsA-like"/>
    <property type="match status" value="1"/>
</dbReference>
<evidence type="ECO:0000256" key="1">
    <source>
        <dbReference type="ARBA" id="ARBA00006525"/>
    </source>
</evidence>
<keyword evidence="6" id="KW-1185">Reference proteome</keyword>
<dbReference type="PANTHER" id="PTHR43022:SF1">
    <property type="entry name" value="PROTEIN SMF"/>
    <property type="match status" value="1"/>
</dbReference>
<feature type="domain" description="Smf/DprA SLOG" evidence="3">
    <location>
        <begin position="87"/>
        <end position="294"/>
    </location>
</feature>
<dbReference type="Proteomes" id="UP000823786">
    <property type="component" value="Unassembled WGS sequence"/>
</dbReference>
<protein>
    <submittedName>
        <fullName evidence="5">DNA processing protein</fullName>
    </submittedName>
</protein>
<dbReference type="InterPro" id="IPR057666">
    <property type="entry name" value="DrpA_SLOG"/>
</dbReference>
<reference evidence="5 6" key="1">
    <citation type="submission" date="2021-03" db="EMBL/GenBank/DDBJ databases">
        <title>Genomic Encyclopedia of Type Strains, Phase IV (KMG-IV): sequencing the most valuable type-strain genomes for metagenomic binning, comparative biology and taxonomic classification.</title>
        <authorList>
            <person name="Goeker M."/>
        </authorList>
    </citation>
    <scope>NUCLEOTIDE SEQUENCE [LARGE SCALE GENOMIC DNA]</scope>
    <source>
        <strain evidence="5 6">DSM 26427</strain>
    </source>
</reference>
<evidence type="ECO:0000259" key="3">
    <source>
        <dbReference type="Pfam" id="PF02481"/>
    </source>
</evidence>
<comment type="caution">
    <text evidence="5">The sequence shown here is derived from an EMBL/GenBank/DDBJ whole genome shotgun (WGS) entry which is preliminary data.</text>
</comment>
<comment type="similarity">
    <text evidence="1">Belongs to the DprA/Smf family.</text>
</comment>
<dbReference type="Pfam" id="PF21102">
    <property type="entry name" value="DprA_N"/>
    <property type="match status" value="1"/>
</dbReference>
<gene>
    <name evidence="5" type="ORF">J2Z75_004443</name>
</gene>
<organism evidence="5 6">
    <name type="scientific">Rhizobium herbae</name>
    <dbReference type="NCBI Taxonomy" id="508661"/>
    <lineage>
        <taxon>Bacteria</taxon>
        <taxon>Pseudomonadati</taxon>
        <taxon>Pseudomonadota</taxon>
        <taxon>Alphaproteobacteria</taxon>
        <taxon>Hyphomicrobiales</taxon>
        <taxon>Rhizobiaceae</taxon>
        <taxon>Rhizobium/Agrobacterium group</taxon>
        <taxon>Rhizobium</taxon>
    </lineage>
</organism>
<evidence type="ECO:0000313" key="6">
    <source>
        <dbReference type="Proteomes" id="UP000823786"/>
    </source>
</evidence>
<dbReference type="InterPro" id="IPR003488">
    <property type="entry name" value="DprA"/>
</dbReference>
<evidence type="ECO:0000313" key="5">
    <source>
        <dbReference type="EMBL" id="MBP1860922.1"/>
    </source>
</evidence>
<dbReference type="Gene3D" id="1.10.10.10">
    <property type="entry name" value="Winged helix-like DNA-binding domain superfamily/Winged helix DNA-binding domain"/>
    <property type="match status" value="1"/>
</dbReference>
<proteinExistence type="inferred from homology"/>
<dbReference type="InterPro" id="IPR041614">
    <property type="entry name" value="DprA_WH"/>
</dbReference>
<evidence type="ECO:0000256" key="2">
    <source>
        <dbReference type="SAM" id="MobiDB-lite"/>
    </source>
</evidence>
<dbReference type="InterPro" id="IPR036388">
    <property type="entry name" value="WH-like_DNA-bd_sf"/>
</dbReference>
<dbReference type="EMBL" id="JAGGJV010000008">
    <property type="protein sequence ID" value="MBP1860922.1"/>
    <property type="molecule type" value="Genomic_DNA"/>
</dbReference>
<sequence>MSNAGAGRNGIALTERQRIAWLRLIRSDNVGPATFRDLINQFGSAETAIELLPELSRRGGSTRAIRIASVAEAEKELASAHHFGARFLGIGEPGYPPALRQIDGAPPLLAVKGNPALGTVPSLGIVGSRNASISGTKFAAMIARDVGHAGYSIISGLARGIDTAAHRASLGTGTIAALAGGLDQPYPPENVGLLEEITEGNGLAISEMPFGWEPRARDFPRRNRLIAGVSLGLAVVEAAARSGSLITARYAADFGRLVFAVPGSPLDPRCHGTNGLLKDGAIVTTEPQDILQALAPLSRIDLFTPPRVEEPGEHDAGTTEAPPNERDRVRITDALGPTPVEIDDIIRHTGLSASAVYLLLLELDLAGRLHRHAGGLVSLSSGE</sequence>
<feature type="domain" description="DprA winged helix" evidence="4">
    <location>
        <begin position="320"/>
        <end position="375"/>
    </location>
</feature>
<dbReference type="RefSeq" id="WP_209854903.1">
    <property type="nucleotide sequence ID" value="NZ_JAGGJV010000008.1"/>
</dbReference>
<evidence type="ECO:0000259" key="4">
    <source>
        <dbReference type="Pfam" id="PF17782"/>
    </source>
</evidence>
<accession>A0ABS4ESK0</accession>
<name>A0ABS4ESK0_9HYPH</name>
<dbReference type="Gene3D" id="3.40.50.450">
    <property type="match status" value="1"/>
</dbReference>
<dbReference type="Pfam" id="PF17782">
    <property type="entry name" value="WHD_DprA"/>
    <property type="match status" value="1"/>
</dbReference>